<dbReference type="AlphaFoldDB" id="A0A372FZE8"/>
<comment type="caution">
    <text evidence="3">The sequence shown here is derived from an EMBL/GenBank/DDBJ whole genome shotgun (WGS) entry which is preliminary data.</text>
</comment>
<dbReference type="EMBL" id="QVFU01000013">
    <property type="protein sequence ID" value="RFS45869.1"/>
    <property type="molecule type" value="Genomic_DNA"/>
</dbReference>
<organism evidence="3 4">
    <name type="scientific">Micromonospora craniellae</name>
    <dbReference type="NCBI Taxonomy" id="2294034"/>
    <lineage>
        <taxon>Bacteria</taxon>
        <taxon>Bacillati</taxon>
        <taxon>Actinomycetota</taxon>
        <taxon>Actinomycetes</taxon>
        <taxon>Micromonosporales</taxon>
        <taxon>Micromonosporaceae</taxon>
        <taxon>Micromonospora</taxon>
    </lineage>
</organism>
<dbReference type="PRINTS" id="PR00111">
    <property type="entry name" value="ABHYDROLASE"/>
</dbReference>
<dbReference type="Pfam" id="PF12697">
    <property type="entry name" value="Abhydrolase_6"/>
    <property type="match status" value="1"/>
</dbReference>
<protein>
    <submittedName>
        <fullName evidence="3">Alpha/beta hydrolase</fullName>
    </submittedName>
</protein>
<dbReference type="PANTHER" id="PTHR43798">
    <property type="entry name" value="MONOACYLGLYCEROL LIPASE"/>
    <property type="match status" value="1"/>
</dbReference>
<dbReference type="Proteomes" id="UP000262621">
    <property type="component" value="Unassembled WGS sequence"/>
</dbReference>
<feature type="domain" description="AB hydrolase-1" evidence="2">
    <location>
        <begin position="34"/>
        <end position="270"/>
    </location>
</feature>
<dbReference type="InterPro" id="IPR029058">
    <property type="entry name" value="AB_hydrolase_fold"/>
</dbReference>
<dbReference type="RefSeq" id="WP_117228561.1">
    <property type="nucleotide sequence ID" value="NZ_CP061725.1"/>
</dbReference>
<evidence type="ECO:0000256" key="1">
    <source>
        <dbReference type="ARBA" id="ARBA00022801"/>
    </source>
</evidence>
<evidence type="ECO:0000313" key="4">
    <source>
        <dbReference type="Proteomes" id="UP000262621"/>
    </source>
</evidence>
<keyword evidence="1 3" id="KW-0378">Hydrolase</keyword>
<dbReference type="InterPro" id="IPR050266">
    <property type="entry name" value="AB_hydrolase_sf"/>
</dbReference>
<evidence type="ECO:0000259" key="2">
    <source>
        <dbReference type="Pfam" id="PF12697"/>
    </source>
</evidence>
<dbReference type="PANTHER" id="PTHR43798:SF31">
    <property type="entry name" value="AB HYDROLASE SUPERFAMILY PROTEIN YCLE"/>
    <property type="match status" value="1"/>
</dbReference>
<dbReference type="InterPro" id="IPR000073">
    <property type="entry name" value="AB_hydrolase_1"/>
</dbReference>
<proteinExistence type="predicted"/>
<dbReference type="OrthoDB" id="9801162at2"/>
<dbReference type="SUPFAM" id="SSF53474">
    <property type="entry name" value="alpha/beta-Hydrolases"/>
    <property type="match status" value="1"/>
</dbReference>
<dbReference type="GO" id="GO:0016787">
    <property type="term" value="F:hydrolase activity"/>
    <property type="evidence" value="ECO:0007669"/>
    <property type="project" value="UniProtKB-KW"/>
</dbReference>
<accession>A0A372FZE8</accession>
<dbReference type="Gene3D" id="3.40.50.1820">
    <property type="entry name" value="alpha/beta hydrolase"/>
    <property type="match status" value="1"/>
</dbReference>
<reference evidence="3 4" key="1">
    <citation type="submission" date="2018-08" db="EMBL/GenBank/DDBJ databases">
        <title>Verrucosispora craniellae sp. nov., isolated from a marine sponge in the South China Sea.</title>
        <authorList>
            <person name="Li L."/>
            <person name="Lin H.W."/>
        </authorList>
    </citation>
    <scope>NUCLEOTIDE SEQUENCE [LARGE SCALE GENOMIC DNA]</scope>
    <source>
        <strain evidence="3 4">LHW63014</strain>
    </source>
</reference>
<evidence type="ECO:0000313" key="3">
    <source>
        <dbReference type="EMBL" id="RFS45869.1"/>
    </source>
</evidence>
<dbReference type="GO" id="GO:0016020">
    <property type="term" value="C:membrane"/>
    <property type="evidence" value="ECO:0007669"/>
    <property type="project" value="TreeGrafter"/>
</dbReference>
<sequence length="287" mass="30327">MPPEPASQPVPVDVRYAGGVVPLAYRELGEGTVIVYLHGGGPGCTSWLDFRDVSQRLGPGWRQIFVDLAQYGDSAAGVIDGPALDFHASCVLSLLDGLGICRAHVVAQSLGGSVALDMAALAPARVGRIVVTGSQPVAHPGADPSLGVRARRAYYGGDGPSEDRMRELLAGLEWHDATAVPERTVRERYAASTTAWALAVADGSGRGEPQDLSDRLADIPHPVLWVWGAHDPFAPPSYAVDVAASMRRADVAVLGGTSHHPQEERPAAYAGLVREFVSREATGEETR</sequence>
<gene>
    <name evidence="3" type="ORF">D0Q02_14800</name>
</gene>
<keyword evidence="4" id="KW-1185">Reference proteome</keyword>
<name>A0A372FZE8_9ACTN</name>